<name>A0A084BB49_STACB</name>
<keyword evidence="3" id="KW-1185">Reference proteome</keyword>
<dbReference type="AlphaFoldDB" id="A0A084BB49"/>
<organism evidence="2 3">
    <name type="scientific">Stachybotrys chartarum (strain CBS 109288 / IBT 7711)</name>
    <name type="common">Toxic black mold</name>
    <name type="synonym">Stilbospora chartarum</name>
    <dbReference type="NCBI Taxonomy" id="1280523"/>
    <lineage>
        <taxon>Eukaryota</taxon>
        <taxon>Fungi</taxon>
        <taxon>Dikarya</taxon>
        <taxon>Ascomycota</taxon>
        <taxon>Pezizomycotina</taxon>
        <taxon>Sordariomycetes</taxon>
        <taxon>Hypocreomycetidae</taxon>
        <taxon>Hypocreales</taxon>
        <taxon>Stachybotryaceae</taxon>
        <taxon>Stachybotrys</taxon>
    </lineage>
</organism>
<evidence type="ECO:0000313" key="2">
    <source>
        <dbReference type="EMBL" id="KEY74778.1"/>
    </source>
</evidence>
<dbReference type="Proteomes" id="UP000028045">
    <property type="component" value="Unassembled WGS sequence"/>
</dbReference>
<protein>
    <recommendedName>
        <fullName evidence="4">SnoaL-like domain-containing protein</fullName>
    </recommendedName>
</protein>
<dbReference type="EMBL" id="KL647490">
    <property type="protein sequence ID" value="KEY74778.1"/>
    <property type="molecule type" value="Genomic_DNA"/>
</dbReference>
<gene>
    <name evidence="2" type="ORF">S7711_11067</name>
</gene>
<evidence type="ECO:0000256" key="1">
    <source>
        <dbReference type="SAM" id="SignalP"/>
    </source>
</evidence>
<reference evidence="2 3" key="1">
    <citation type="journal article" date="2014" name="BMC Genomics">
        <title>Comparative genome sequencing reveals chemotype-specific gene clusters in the toxigenic black mold Stachybotrys.</title>
        <authorList>
            <person name="Semeiks J."/>
            <person name="Borek D."/>
            <person name="Otwinowski Z."/>
            <person name="Grishin N.V."/>
        </authorList>
    </citation>
    <scope>NUCLEOTIDE SEQUENCE [LARGE SCALE GENOMIC DNA]</scope>
    <source>
        <strain evidence="3">CBS 109288 / IBT 7711</strain>
    </source>
</reference>
<evidence type="ECO:0008006" key="4">
    <source>
        <dbReference type="Google" id="ProtNLM"/>
    </source>
</evidence>
<accession>A0A084BB49</accession>
<dbReference type="OrthoDB" id="5133827at2759"/>
<dbReference type="HOGENOM" id="CLU_1714491_0_0_1"/>
<feature type="chain" id="PRO_5001771939" description="SnoaL-like domain-containing protein" evidence="1">
    <location>
        <begin position="22"/>
        <end position="153"/>
    </location>
</feature>
<evidence type="ECO:0000313" key="3">
    <source>
        <dbReference type="Proteomes" id="UP000028045"/>
    </source>
</evidence>
<sequence length="153" mass="17239">MKFSTALFASASTSLVSTALAEEPFQQWWYRTAEAVALFPNVTGWEAAFDDLISPDVKVTFNARELDFEGLKAYWRTIPPIIERDYDFLVLTMNDAVGLPAEEGRGGSAFMTGTEVGRYKGENRTMTARQALFAIFNDDRKAIEWHEVVNTLQ</sequence>
<keyword evidence="1" id="KW-0732">Signal</keyword>
<feature type="signal peptide" evidence="1">
    <location>
        <begin position="1"/>
        <end position="21"/>
    </location>
</feature>
<proteinExistence type="predicted"/>